<name>A0A150Q6J1_SORCE</name>
<organism evidence="2 5">
    <name type="scientific">Sorangium cellulosum</name>
    <name type="common">Polyangium cellulosum</name>
    <dbReference type="NCBI Taxonomy" id="56"/>
    <lineage>
        <taxon>Bacteria</taxon>
        <taxon>Pseudomonadati</taxon>
        <taxon>Myxococcota</taxon>
        <taxon>Polyangia</taxon>
        <taxon>Polyangiales</taxon>
        <taxon>Polyangiaceae</taxon>
        <taxon>Sorangium</taxon>
    </lineage>
</organism>
<evidence type="ECO:0000313" key="4">
    <source>
        <dbReference type="Proteomes" id="UP000075502"/>
    </source>
</evidence>
<accession>A0A150Q6J1</accession>
<evidence type="ECO:0000313" key="5">
    <source>
        <dbReference type="Proteomes" id="UP000075604"/>
    </source>
</evidence>
<dbReference type="EMBL" id="JELX01000596">
    <property type="protein sequence ID" value="KYF63587.1"/>
    <property type="molecule type" value="Genomic_DNA"/>
</dbReference>
<dbReference type="Pfam" id="PF13665">
    <property type="entry name" value="Tox-PAAR-like"/>
    <property type="match status" value="1"/>
</dbReference>
<dbReference type="EMBL" id="JEME01002221">
    <property type="protein sequence ID" value="KYG04970.1"/>
    <property type="molecule type" value="Genomic_DNA"/>
</dbReference>
<dbReference type="AlphaFoldDB" id="A0A150Q6J1"/>
<evidence type="ECO:0000313" key="2">
    <source>
        <dbReference type="EMBL" id="KYF63587.1"/>
    </source>
</evidence>
<evidence type="ECO:0000313" key="3">
    <source>
        <dbReference type="EMBL" id="KYG04970.1"/>
    </source>
</evidence>
<dbReference type="Proteomes" id="UP000075502">
    <property type="component" value="Unassembled WGS sequence"/>
</dbReference>
<dbReference type="CDD" id="cd14740">
    <property type="entry name" value="PAAR_4"/>
    <property type="match status" value="1"/>
</dbReference>
<reference evidence="4 5" key="1">
    <citation type="submission" date="2014-02" db="EMBL/GenBank/DDBJ databases">
        <title>The small core and large imbalanced accessory genome model reveals a collaborative survival strategy of Sorangium cellulosum strains in nature.</title>
        <authorList>
            <person name="Han K."/>
            <person name="Peng R."/>
            <person name="Blom J."/>
            <person name="Li Y.-Z."/>
        </authorList>
    </citation>
    <scope>NUCLEOTIDE SEQUENCE [LARGE SCALE GENOMIC DNA]</scope>
    <source>
        <strain evidence="3 4">So0007-03</strain>
        <strain evidence="2 5">So0157-18</strain>
    </source>
</reference>
<dbReference type="Proteomes" id="UP000075604">
    <property type="component" value="Unassembled WGS sequence"/>
</dbReference>
<evidence type="ECO:0000256" key="1">
    <source>
        <dbReference type="SAM" id="MobiDB-lite"/>
    </source>
</evidence>
<feature type="region of interest" description="Disordered" evidence="1">
    <location>
        <begin position="1"/>
        <end position="28"/>
    </location>
</feature>
<protein>
    <submittedName>
        <fullName evidence="2">Type VI secretion protein</fullName>
    </submittedName>
</protein>
<comment type="caution">
    <text evidence="2">The sequence shown here is derived from an EMBL/GenBank/DDBJ whole genome shotgun (WGS) entry which is preliminary data.</text>
</comment>
<sequence>MFPIATRQGGTCEAFPDTCKTPAPPGPPVPVPYPNTAQLVQANPGTCAKKVKVMNQPVITKQTVIPMSAGDEAGAAGGVVSGTIKGPVQFKQGSAKVKVEGQPVVFQTCMTAHNGTNANMPAGVHSSPSQTKVSVAM</sequence>
<gene>
    <name evidence="2" type="ORF">BE04_12770</name>
    <name evidence="3" type="ORF">BE21_43650</name>
</gene>
<proteinExistence type="predicted"/>